<dbReference type="PANTHER" id="PTHR46148:SF60">
    <property type="entry name" value="CHROMO DOMAIN-CONTAINING PROTEIN"/>
    <property type="match status" value="1"/>
</dbReference>
<dbReference type="Pfam" id="PF24626">
    <property type="entry name" value="SH3_Tf2-1"/>
    <property type="match status" value="1"/>
</dbReference>
<dbReference type="AlphaFoldDB" id="A0A392R2N4"/>
<comment type="caution">
    <text evidence="2">The sequence shown here is derived from an EMBL/GenBank/DDBJ whole genome shotgun (WGS) entry which is preliminary data.</text>
</comment>
<dbReference type="InterPro" id="IPR056924">
    <property type="entry name" value="SH3_Tf2-1"/>
</dbReference>
<evidence type="ECO:0000313" key="2">
    <source>
        <dbReference type="EMBL" id="MCI30100.1"/>
    </source>
</evidence>
<dbReference type="EMBL" id="LXQA010177070">
    <property type="protein sequence ID" value="MCI30100.1"/>
    <property type="molecule type" value="Genomic_DNA"/>
</dbReference>
<keyword evidence="3" id="KW-1185">Reference proteome</keyword>
<dbReference type="PANTHER" id="PTHR46148">
    <property type="entry name" value="CHROMO DOMAIN-CONTAINING PROTEIN"/>
    <property type="match status" value="1"/>
</dbReference>
<organism evidence="2 3">
    <name type="scientific">Trifolium medium</name>
    <dbReference type="NCBI Taxonomy" id="97028"/>
    <lineage>
        <taxon>Eukaryota</taxon>
        <taxon>Viridiplantae</taxon>
        <taxon>Streptophyta</taxon>
        <taxon>Embryophyta</taxon>
        <taxon>Tracheophyta</taxon>
        <taxon>Spermatophyta</taxon>
        <taxon>Magnoliopsida</taxon>
        <taxon>eudicotyledons</taxon>
        <taxon>Gunneridae</taxon>
        <taxon>Pentapetalae</taxon>
        <taxon>rosids</taxon>
        <taxon>fabids</taxon>
        <taxon>Fabales</taxon>
        <taxon>Fabaceae</taxon>
        <taxon>Papilionoideae</taxon>
        <taxon>50 kb inversion clade</taxon>
        <taxon>NPAAA clade</taxon>
        <taxon>Hologalegina</taxon>
        <taxon>IRL clade</taxon>
        <taxon>Trifolieae</taxon>
        <taxon>Trifolium</taxon>
    </lineage>
</organism>
<protein>
    <recommendedName>
        <fullName evidence="1">Tf2-1-like SH3-like domain-containing protein</fullName>
    </recommendedName>
</protein>
<feature type="non-terminal residue" evidence="2">
    <location>
        <position position="52"/>
    </location>
</feature>
<evidence type="ECO:0000259" key="1">
    <source>
        <dbReference type="Pfam" id="PF24626"/>
    </source>
</evidence>
<dbReference type="Proteomes" id="UP000265520">
    <property type="component" value="Unassembled WGS sequence"/>
</dbReference>
<reference evidence="2 3" key="1">
    <citation type="journal article" date="2018" name="Front. Plant Sci.">
        <title>Red Clover (Trifolium pratense) and Zigzag Clover (T. medium) - A Picture of Genomic Similarities and Differences.</title>
        <authorList>
            <person name="Dluhosova J."/>
            <person name="Istvanek J."/>
            <person name="Nedelnik J."/>
            <person name="Repkova J."/>
        </authorList>
    </citation>
    <scope>NUCLEOTIDE SEQUENCE [LARGE SCALE GENOMIC DNA]</scope>
    <source>
        <strain evidence="3">cv. 10/8</strain>
        <tissue evidence="2">Leaf</tissue>
    </source>
</reference>
<proteinExistence type="predicted"/>
<name>A0A392R2N4_9FABA</name>
<sequence length="52" mass="5818">MKGVLQFGEKGKLSPRFIAPFEILERVGPIAYRLVLPPDLSGDHPVFHISML</sequence>
<feature type="domain" description="Tf2-1-like SH3-like" evidence="1">
    <location>
        <begin position="7"/>
        <end position="52"/>
    </location>
</feature>
<accession>A0A392R2N4</accession>
<evidence type="ECO:0000313" key="3">
    <source>
        <dbReference type="Proteomes" id="UP000265520"/>
    </source>
</evidence>